<sequence length="258" mass="29792">MTTLNAPRKTGMWLRDDFPHSGWRCIEIADEGSVCAMCEVTKITYNHIMVHDSLPGVTLDCGYVCAAFMTGNAEQELLREALYKWQQGHRRQLTPIEKLRRKSWRGTHYTSGAHEWGFWPKGQMCSPFLVVRVQNREGWRYSIKRPWWGWDESEHIHSKLAFATDVEAALAGIECAELLVADPQWMEAEREANDAYHAMEQARRDAETLRYAIEEMNRTGNADLATALKQDSIEIFHAFNEMRRRRKEAEDAAKQTAA</sequence>
<evidence type="ECO:0000313" key="2">
    <source>
        <dbReference type="EMBL" id="UGX93377.1"/>
    </source>
</evidence>
<evidence type="ECO:0000313" key="1">
    <source>
        <dbReference type="EMBL" id="NYY90595.1"/>
    </source>
</evidence>
<proteinExistence type="predicted"/>
<dbReference type="EMBL" id="CP088280">
    <property type="protein sequence ID" value="UGX93377.1"/>
    <property type="molecule type" value="Genomic_DNA"/>
</dbReference>
<reference evidence="2 3" key="3">
    <citation type="journal article" date="2022" name="Int. J. Syst. Evol. Microbiol.">
        <title>Strains of Bradyrhizobium barranii sp. nov. associated with legumes native to Canada are symbionts of soybeans and belong to different subspecies (subsp. barranii subsp. nov. and subsp. apii subsp. nov.) and symbiovars (sv. glycinearum and sv. septentrionale).</title>
        <authorList>
            <person name="Bromfield E.S.P."/>
            <person name="Cloutier S."/>
            <person name="Wasai-Hara S."/>
            <person name="Minamisawa K."/>
        </authorList>
    </citation>
    <scope>NUCLEOTIDE SEQUENCE [LARGE SCALE GENOMIC DNA]</scope>
    <source>
        <strain evidence="2 3">323S2</strain>
    </source>
</reference>
<dbReference type="RefSeq" id="WP_166347578.1">
    <property type="nucleotide sequence ID" value="NZ_CP088280.1"/>
</dbReference>
<reference evidence="2 3" key="1">
    <citation type="journal article" date="2017" name="Syst. Appl. Microbiol.">
        <title>Soybeans inoculated with root zone soils of Canadian native legumes harbour diverse and novel Bradyrhizobium spp. that possess agricultural potential.</title>
        <authorList>
            <person name="Bromfield E.S.P."/>
            <person name="Cloutier S."/>
            <person name="Tambong J.T."/>
            <person name="Tran Thi T.V."/>
        </authorList>
    </citation>
    <scope>NUCLEOTIDE SEQUENCE [LARGE SCALE GENOMIC DNA]</scope>
    <source>
        <strain evidence="2 3">323S2</strain>
    </source>
</reference>
<name>A0A7Z0Q9Z7_9BRAD</name>
<organism evidence="1">
    <name type="scientific">Bradyrhizobium barranii subsp. barranii</name>
    <dbReference type="NCBI Taxonomy" id="2823807"/>
    <lineage>
        <taxon>Bacteria</taxon>
        <taxon>Pseudomonadati</taxon>
        <taxon>Pseudomonadota</taxon>
        <taxon>Alphaproteobacteria</taxon>
        <taxon>Hyphomicrobiales</taxon>
        <taxon>Nitrobacteraceae</taxon>
        <taxon>Bradyrhizobium</taxon>
        <taxon>Bradyrhizobium barranii</taxon>
    </lineage>
</organism>
<evidence type="ECO:0000313" key="3">
    <source>
        <dbReference type="Proteomes" id="UP000564836"/>
    </source>
</evidence>
<accession>A0A7Z0Q9Z7</accession>
<dbReference type="EMBL" id="JACBFH010000001">
    <property type="protein sequence ID" value="NYY90595.1"/>
    <property type="molecule type" value="Genomic_DNA"/>
</dbReference>
<gene>
    <name evidence="2" type="ORF">G6321_00048580</name>
    <name evidence="1" type="ORF">G6321_19815</name>
</gene>
<dbReference type="Proteomes" id="UP000564836">
    <property type="component" value="Chromosome"/>
</dbReference>
<dbReference type="AlphaFoldDB" id="A0A7Z0Q9Z7"/>
<protein>
    <submittedName>
        <fullName evidence="1">Uncharacterized protein</fullName>
    </submittedName>
</protein>
<reference evidence="1" key="2">
    <citation type="submission" date="2020-06" db="EMBL/GenBank/DDBJ databases">
        <title>Whole Genome Sequence of Bradyrhizobium sp. Strain 323S2.</title>
        <authorList>
            <person name="Bromfield E.S.P."/>
        </authorList>
    </citation>
    <scope>NUCLEOTIDE SEQUENCE [LARGE SCALE GENOMIC DNA]</scope>
    <source>
        <strain evidence="1">323S2</strain>
    </source>
</reference>